<keyword evidence="8" id="KW-1185">Reference proteome</keyword>
<dbReference type="PANTHER" id="PTHR11717">
    <property type="entry name" value="LOW MOLECULAR WEIGHT PROTEIN TYROSINE PHOSPHATASE"/>
    <property type="match status" value="1"/>
</dbReference>
<sequence>MSQPIKVLFVCLGNICRSPTAHGVFESMVRQAGLDDQIEVDSSGTGDWHIGLPPDKRAVAEAKGRGYDLSQLRARQVSPDDFEQFDLIVAMDRRNLSDLRAIRPPSTRAEVRLFLEFAENAEVDEVPDPYFGGADGFSFVFDLVESASRGLLEHIHQAYPERLKMRGRSL</sequence>
<gene>
    <name evidence="7" type="ORF">soil367_10390</name>
</gene>
<dbReference type="Proteomes" id="UP000298049">
    <property type="component" value="Chromosome"/>
</dbReference>
<feature type="domain" description="Phosphotyrosine protein phosphatase I" evidence="6">
    <location>
        <begin position="5"/>
        <end position="154"/>
    </location>
</feature>
<evidence type="ECO:0000256" key="2">
    <source>
        <dbReference type="ARBA" id="ARBA00013064"/>
    </source>
</evidence>
<dbReference type="Gene3D" id="3.40.50.2300">
    <property type="match status" value="1"/>
</dbReference>
<dbReference type="PRINTS" id="PR00719">
    <property type="entry name" value="LMWPTPASE"/>
</dbReference>
<evidence type="ECO:0000256" key="3">
    <source>
        <dbReference type="ARBA" id="ARBA00022801"/>
    </source>
</evidence>
<evidence type="ECO:0000256" key="4">
    <source>
        <dbReference type="ARBA" id="ARBA00022912"/>
    </source>
</evidence>
<evidence type="ECO:0000256" key="5">
    <source>
        <dbReference type="PIRSR" id="PIRSR617867-1"/>
    </source>
</evidence>
<protein>
    <recommendedName>
        <fullName evidence="2">protein-tyrosine-phosphatase</fullName>
        <ecNumber evidence="2">3.1.3.48</ecNumber>
    </recommendedName>
</protein>
<name>A0A4V1D8T5_9ALTE</name>
<feature type="active site" evidence="5">
    <location>
        <position position="17"/>
    </location>
</feature>
<reference evidence="7 8" key="1">
    <citation type="submission" date="2018-07" db="EMBL/GenBank/DDBJ databases">
        <title>Marsedoiliclastica nanhaica gen. nov. sp. nov., a novel marine hydrocarbonoclastic bacterium isolated from an in-situ enriched hydrocarbon-degrading consortium in deep-sea sediment.</title>
        <authorList>
            <person name="Dong C."/>
            <person name="Ma T."/>
            <person name="Liu R."/>
            <person name="Shao Z."/>
        </authorList>
    </citation>
    <scope>NUCLEOTIDE SEQUENCE [LARGE SCALE GENOMIC DNA]</scope>
    <source>
        <strain evidence="8">soil36-7</strain>
    </source>
</reference>
<evidence type="ECO:0000256" key="1">
    <source>
        <dbReference type="ARBA" id="ARBA00011063"/>
    </source>
</evidence>
<dbReference type="EC" id="3.1.3.48" evidence="2"/>
<feature type="active site" description="Nucleophile" evidence="5">
    <location>
        <position position="11"/>
    </location>
</feature>
<dbReference type="FunFam" id="3.40.50.2300:FF:000113">
    <property type="entry name" value="Low molecular weight protein-tyrosine-phosphatase"/>
    <property type="match status" value="1"/>
</dbReference>
<proteinExistence type="inferred from homology"/>
<dbReference type="InterPro" id="IPR017867">
    <property type="entry name" value="Tyr_phospatase_low_mol_wt"/>
</dbReference>
<dbReference type="SMART" id="SM00226">
    <property type="entry name" value="LMWPc"/>
    <property type="match status" value="1"/>
</dbReference>
<dbReference type="CDD" id="cd16343">
    <property type="entry name" value="LMWPTP"/>
    <property type="match status" value="1"/>
</dbReference>
<comment type="similarity">
    <text evidence="1">Belongs to the low molecular weight phosphotyrosine protein phosphatase family.</text>
</comment>
<accession>A0A4V1D8T5</accession>
<dbReference type="PANTHER" id="PTHR11717:SF7">
    <property type="entry name" value="LOW MOLECULAR WEIGHT PHOSPHOTYROSINE PROTEIN PHOSPHATASE"/>
    <property type="match status" value="1"/>
</dbReference>
<evidence type="ECO:0000313" key="7">
    <source>
        <dbReference type="EMBL" id="QCF26310.1"/>
    </source>
</evidence>
<evidence type="ECO:0000313" key="8">
    <source>
        <dbReference type="Proteomes" id="UP000298049"/>
    </source>
</evidence>
<feature type="active site" description="Proton donor" evidence="5">
    <location>
        <position position="128"/>
    </location>
</feature>
<dbReference type="SUPFAM" id="SSF52788">
    <property type="entry name" value="Phosphotyrosine protein phosphatases I"/>
    <property type="match status" value="1"/>
</dbReference>
<organism evidence="7 8">
    <name type="scientific">Hydrocarboniclastica marina</name>
    <dbReference type="NCBI Taxonomy" id="2259620"/>
    <lineage>
        <taxon>Bacteria</taxon>
        <taxon>Pseudomonadati</taxon>
        <taxon>Pseudomonadota</taxon>
        <taxon>Gammaproteobacteria</taxon>
        <taxon>Alteromonadales</taxon>
        <taxon>Alteromonadaceae</taxon>
        <taxon>Hydrocarboniclastica</taxon>
    </lineage>
</organism>
<dbReference type="EMBL" id="CP031093">
    <property type="protein sequence ID" value="QCF26310.1"/>
    <property type="molecule type" value="Genomic_DNA"/>
</dbReference>
<dbReference type="KEGG" id="hmi:soil367_10390"/>
<dbReference type="GO" id="GO:0004725">
    <property type="term" value="F:protein tyrosine phosphatase activity"/>
    <property type="evidence" value="ECO:0007669"/>
    <property type="project" value="UniProtKB-EC"/>
</dbReference>
<dbReference type="InterPro" id="IPR050438">
    <property type="entry name" value="LMW_PTPase"/>
</dbReference>
<dbReference type="InterPro" id="IPR036196">
    <property type="entry name" value="Ptyr_pPase_sf"/>
</dbReference>
<keyword evidence="4" id="KW-0904">Protein phosphatase</keyword>
<dbReference type="OrthoDB" id="9784339at2"/>
<evidence type="ECO:0000259" key="6">
    <source>
        <dbReference type="SMART" id="SM00226"/>
    </source>
</evidence>
<dbReference type="InterPro" id="IPR023485">
    <property type="entry name" value="Ptyr_pPase"/>
</dbReference>
<dbReference type="AlphaFoldDB" id="A0A4V1D8T5"/>
<keyword evidence="3" id="KW-0378">Hydrolase</keyword>
<dbReference type="Pfam" id="PF01451">
    <property type="entry name" value="LMWPc"/>
    <property type="match status" value="1"/>
</dbReference>
<dbReference type="RefSeq" id="WP_136549031.1">
    <property type="nucleotide sequence ID" value="NZ_CP031093.1"/>
</dbReference>